<reference evidence="1" key="1">
    <citation type="journal article" date="2015" name="Genome Biol. Evol.">
        <title>Organellar Genomes of White Spruce (Picea glauca): Assembly and Annotation.</title>
        <authorList>
            <person name="Jackman S.D."/>
            <person name="Warren R.L."/>
            <person name="Gibb E.A."/>
            <person name="Vandervalk B.P."/>
            <person name="Mohamadi H."/>
            <person name="Chu J."/>
            <person name="Raymond A."/>
            <person name="Pleasance S."/>
            <person name="Coope R."/>
            <person name="Wildung M.R."/>
            <person name="Ritland C.E."/>
            <person name="Bousquet J."/>
            <person name="Jones S.J."/>
            <person name="Bohlmann J."/>
            <person name="Birol I."/>
        </authorList>
    </citation>
    <scope>NUCLEOTIDE SEQUENCE [LARGE SCALE GENOMIC DNA]</scope>
    <source>
        <tissue evidence="1">Flushing bud</tissue>
    </source>
</reference>
<accession>A0A117NH92</accession>
<evidence type="ECO:0000313" key="1">
    <source>
        <dbReference type="EMBL" id="KUM48005.1"/>
    </source>
</evidence>
<organism evidence="1">
    <name type="scientific">Picea glauca</name>
    <name type="common">White spruce</name>
    <name type="synonym">Pinus glauca</name>
    <dbReference type="NCBI Taxonomy" id="3330"/>
    <lineage>
        <taxon>Eukaryota</taxon>
        <taxon>Viridiplantae</taxon>
        <taxon>Streptophyta</taxon>
        <taxon>Embryophyta</taxon>
        <taxon>Tracheophyta</taxon>
        <taxon>Spermatophyta</taxon>
        <taxon>Pinopsida</taxon>
        <taxon>Pinidae</taxon>
        <taxon>Conifers I</taxon>
        <taxon>Pinales</taxon>
        <taxon>Pinaceae</taxon>
        <taxon>Picea</taxon>
    </lineage>
</organism>
<geneLocation type="mitochondrion" evidence="1"/>
<dbReference type="EMBL" id="LKAM01000006">
    <property type="protein sequence ID" value="KUM48005.1"/>
    <property type="molecule type" value="Genomic_DNA"/>
</dbReference>
<dbReference type="AlphaFoldDB" id="A0A117NH92"/>
<proteinExistence type="predicted"/>
<name>A0A117NH92_PICGL</name>
<comment type="caution">
    <text evidence="1">The sequence shown here is derived from an EMBL/GenBank/DDBJ whole genome shotgun (WGS) entry which is preliminary data.</text>
</comment>
<sequence>MKLIQIFGDSDLIVNQEKGSCQTRHPRLRQYKHEVWDMFDNFLRL</sequence>
<protein>
    <submittedName>
        <fullName evidence="1">Uncharacterized protein</fullName>
    </submittedName>
</protein>
<keyword evidence="1" id="KW-0496">Mitochondrion</keyword>
<gene>
    <name evidence="1" type="ORF">ABT39_MTgene5000</name>
</gene>